<dbReference type="AlphaFoldDB" id="A0A8J7IV74"/>
<proteinExistence type="predicted"/>
<reference evidence="1" key="1">
    <citation type="submission" date="2020-10" db="EMBL/GenBank/DDBJ databases">
        <authorList>
            <person name="Castelo-Branco R."/>
            <person name="Eusebio N."/>
            <person name="Adriana R."/>
            <person name="Vieira A."/>
            <person name="Brugerolle De Fraissinette N."/>
            <person name="Rezende De Castro R."/>
            <person name="Schneider M.P."/>
            <person name="Vasconcelos V."/>
            <person name="Leao P.N."/>
        </authorList>
    </citation>
    <scope>NUCLEOTIDE SEQUENCE</scope>
    <source>
        <strain evidence="1">LEGE 07157</strain>
    </source>
</reference>
<evidence type="ECO:0000313" key="1">
    <source>
        <dbReference type="EMBL" id="MBE9118217.1"/>
    </source>
</evidence>
<dbReference type="EMBL" id="JADEWZ010000040">
    <property type="protein sequence ID" value="MBE9118217.1"/>
    <property type="molecule type" value="Genomic_DNA"/>
</dbReference>
<organism evidence="1 2">
    <name type="scientific">Lusitaniella coriacea LEGE 07157</name>
    <dbReference type="NCBI Taxonomy" id="945747"/>
    <lineage>
        <taxon>Bacteria</taxon>
        <taxon>Bacillati</taxon>
        <taxon>Cyanobacteriota</taxon>
        <taxon>Cyanophyceae</taxon>
        <taxon>Spirulinales</taxon>
        <taxon>Lusitaniellaceae</taxon>
        <taxon>Lusitaniella</taxon>
    </lineage>
</organism>
<comment type="caution">
    <text evidence="1">The sequence shown here is derived from an EMBL/GenBank/DDBJ whole genome shotgun (WGS) entry which is preliminary data.</text>
</comment>
<dbReference type="RefSeq" id="WP_194031304.1">
    <property type="nucleotide sequence ID" value="NZ_JADEWZ010000040.1"/>
</dbReference>
<gene>
    <name evidence="1" type="ORF">IQ249_20185</name>
</gene>
<evidence type="ECO:0000313" key="2">
    <source>
        <dbReference type="Proteomes" id="UP000654482"/>
    </source>
</evidence>
<name>A0A8J7IV74_9CYAN</name>
<dbReference type="Proteomes" id="UP000654482">
    <property type="component" value="Unassembled WGS sequence"/>
</dbReference>
<keyword evidence="2" id="KW-1185">Reference proteome</keyword>
<sequence length="49" mass="5374">MSAQYNNQKQPYHQPQVKIYGDIKNLTLSVAIEGNIDGAGQDAVPNKTD</sequence>
<accession>A0A8J7IV74</accession>
<protein>
    <submittedName>
        <fullName evidence="1">Uncharacterized protein</fullName>
    </submittedName>
</protein>